<dbReference type="EMBL" id="CP011925">
    <property type="protein sequence ID" value="ATD09278.1"/>
    <property type="molecule type" value="Genomic_DNA"/>
</dbReference>
<reference evidence="1 2" key="1">
    <citation type="submission" date="2015-06" db="EMBL/GenBank/DDBJ databases">
        <authorList>
            <person name="Xie B.-B."/>
            <person name="Rong J.-C."/>
            <person name="Qin Q.-L."/>
            <person name="Zhang Y.-Z."/>
        </authorList>
    </citation>
    <scope>NUCLEOTIDE SEQUENCE [LARGE SCALE GENOMIC DNA]</scope>
    <source>
        <strain evidence="1 2">JCM 20779</strain>
    </source>
</reference>
<name>A0ABM6NKA4_PSEO7</name>
<sequence>MPSARANHANYYNYQYKDKLEAIETQQHNHLIEIVFYLKVTIQHNIM</sequence>
<protein>
    <submittedName>
        <fullName evidence="1">Uncharacterized protein</fullName>
    </submittedName>
</protein>
<organism evidence="1 2">
    <name type="scientific">Pseudoalteromonas piscicida</name>
    <dbReference type="NCBI Taxonomy" id="43662"/>
    <lineage>
        <taxon>Bacteria</taxon>
        <taxon>Pseudomonadati</taxon>
        <taxon>Pseudomonadota</taxon>
        <taxon>Gammaproteobacteria</taxon>
        <taxon>Alteromonadales</taxon>
        <taxon>Pseudoalteromonadaceae</taxon>
        <taxon>Pseudoalteromonas</taxon>
    </lineage>
</organism>
<accession>A0ABM6NKA4</accession>
<keyword evidence="2" id="KW-1185">Reference proteome</keyword>
<evidence type="ECO:0000313" key="2">
    <source>
        <dbReference type="Proteomes" id="UP000016521"/>
    </source>
</evidence>
<evidence type="ECO:0000313" key="1">
    <source>
        <dbReference type="EMBL" id="ATD09278.1"/>
    </source>
</evidence>
<gene>
    <name evidence="1" type="ORF">PPIS_b0049</name>
</gene>
<proteinExistence type="predicted"/>
<dbReference type="Proteomes" id="UP000016521">
    <property type="component" value="Chromosome II"/>
</dbReference>